<dbReference type="PANTHER" id="PTHR10338">
    <property type="entry name" value="INTER-ALPHA-TRYPSIN INHIBITOR HEAVY CHAIN FAMILY MEMBER"/>
    <property type="match status" value="1"/>
</dbReference>
<dbReference type="Gene3D" id="1.25.10.10">
    <property type="entry name" value="Leucine-rich Repeat Variant"/>
    <property type="match status" value="1"/>
</dbReference>
<feature type="chain" id="PRO_5023025173" evidence="1">
    <location>
        <begin position="28"/>
        <end position="430"/>
    </location>
</feature>
<protein>
    <submittedName>
        <fullName evidence="3">von Willebrand factor type A domain protein</fullName>
    </submittedName>
</protein>
<dbReference type="EMBL" id="SJPN01000005">
    <property type="protein sequence ID" value="TWU00853.1"/>
    <property type="molecule type" value="Genomic_DNA"/>
</dbReference>
<organism evidence="3 4">
    <name type="scientific">Stieleria varia</name>
    <dbReference type="NCBI Taxonomy" id="2528005"/>
    <lineage>
        <taxon>Bacteria</taxon>
        <taxon>Pseudomonadati</taxon>
        <taxon>Planctomycetota</taxon>
        <taxon>Planctomycetia</taxon>
        <taxon>Pirellulales</taxon>
        <taxon>Pirellulaceae</taxon>
        <taxon>Stieleria</taxon>
    </lineage>
</organism>
<dbReference type="PANTHER" id="PTHR10338:SF108">
    <property type="entry name" value="INTER-ALPHA-TRYPSIN INHIBITOR HEAVY CHAIN H4-LIKE PROTEIN"/>
    <property type="match status" value="1"/>
</dbReference>
<feature type="signal peptide" evidence="1">
    <location>
        <begin position="1"/>
        <end position="27"/>
    </location>
</feature>
<evidence type="ECO:0000313" key="4">
    <source>
        <dbReference type="Proteomes" id="UP000320176"/>
    </source>
</evidence>
<dbReference type="SUPFAM" id="SSF53300">
    <property type="entry name" value="vWA-like"/>
    <property type="match status" value="1"/>
</dbReference>
<gene>
    <name evidence="3" type="ORF">Pla52n_42220</name>
</gene>
<dbReference type="RefSeq" id="WP_146521403.1">
    <property type="nucleotide sequence ID" value="NZ_CP151726.1"/>
</dbReference>
<accession>A0A5C6ALE4</accession>
<evidence type="ECO:0000259" key="2">
    <source>
        <dbReference type="PROSITE" id="PS50234"/>
    </source>
</evidence>
<dbReference type="InterPro" id="IPR050934">
    <property type="entry name" value="ITIH"/>
</dbReference>
<reference evidence="3 4" key="1">
    <citation type="submission" date="2019-02" db="EMBL/GenBank/DDBJ databases">
        <title>Deep-cultivation of Planctomycetes and their phenomic and genomic characterization uncovers novel biology.</title>
        <authorList>
            <person name="Wiegand S."/>
            <person name="Jogler M."/>
            <person name="Boedeker C."/>
            <person name="Pinto D."/>
            <person name="Vollmers J."/>
            <person name="Rivas-Marin E."/>
            <person name="Kohn T."/>
            <person name="Peeters S.H."/>
            <person name="Heuer A."/>
            <person name="Rast P."/>
            <person name="Oberbeckmann S."/>
            <person name="Bunk B."/>
            <person name="Jeske O."/>
            <person name="Meyerdierks A."/>
            <person name="Storesund J.E."/>
            <person name="Kallscheuer N."/>
            <person name="Luecker S."/>
            <person name="Lage O.M."/>
            <person name="Pohl T."/>
            <person name="Merkel B.J."/>
            <person name="Hornburger P."/>
            <person name="Mueller R.-W."/>
            <person name="Bruemmer F."/>
            <person name="Labrenz M."/>
            <person name="Spormann A.M."/>
            <person name="Op Den Camp H."/>
            <person name="Overmann J."/>
            <person name="Amann R."/>
            <person name="Jetten M.S.M."/>
            <person name="Mascher T."/>
            <person name="Medema M.H."/>
            <person name="Devos D.P."/>
            <person name="Kaster A.-K."/>
            <person name="Ovreas L."/>
            <person name="Rohde M."/>
            <person name="Galperin M.Y."/>
            <person name="Jogler C."/>
        </authorList>
    </citation>
    <scope>NUCLEOTIDE SEQUENCE [LARGE SCALE GENOMIC DNA]</scope>
    <source>
        <strain evidence="3 4">Pla52n</strain>
    </source>
</reference>
<keyword evidence="1" id="KW-0732">Signal</keyword>
<evidence type="ECO:0000313" key="3">
    <source>
        <dbReference type="EMBL" id="TWU00853.1"/>
    </source>
</evidence>
<evidence type="ECO:0000256" key="1">
    <source>
        <dbReference type="SAM" id="SignalP"/>
    </source>
</evidence>
<keyword evidence="4" id="KW-1185">Reference proteome</keyword>
<dbReference type="AlphaFoldDB" id="A0A5C6ALE4"/>
<sequence precursor="true">MRATISSLTTIFTLLLCIFATGNRCQAVEPATTAETQKIAKILAGRSDTVRLRTALAIDQNITSRVQALPAMSDALNTLIERLDEKDREEPIPPGVAQLISTLSKVDRDDAVAPLSAAVNAPSIAWATFTIDAVGQNKHHSMIPELVDAFDGPLCSSHYGLRFALVRSLLLMQHPDALEALGRLRTRIDGQLRHKLDVELDKLTVDDFWGDDQRFAAWTAGDYLKQPINRPLSPDSMFKSASYSESANRMRLTRQKYYDIDIYAKRLLFVIDRSGSMAQVGYRGTRIAKAKQELIAAIRGLEPDTEFSILVFDTDIRAYSESLQIATDENKQKAIRYVSALNCGKKTNTYGALRRAIEFDYQLEAIFVLTDGRPTTGQVVVPELILTDILQRNQFRNITINTVAIAAEESLAGFLQGLTTPSGGEYRVVD</sequence>
<proteinExistence type="predicted"/>
<dbReference type="InterPro" id="IPR002035">
    <property type="entry name" value="VWF_A"/>
</dbReference>
<dbReference type="Proteomes" id="UP000320176">
    <property type="component" value="Unassembled WGS sequence"/>
</dbReference>
<name>A0A5C6ALE4_9BACT</name>
<dbReference type="SMART" id="SM00327">
    <property type="entry name" value="VWA"/>
    <property type="match status" value="1"/>
</dbReference>
<dbReference type="InterPro" id="IPR011989">
    <property type="entry name" value="ARM-like"/>
</dbReference>
<dbReference type="InterPro" id="IPR036465">
    <property type="entry name" value="vWFA_dom_sf"/>
</dbReference>
<dbReference type="Gene3D" id="3.40.50.410">
    <property type="entry name" value="von Willebrand factor, type A domain"/>
    <property type="match status" value="1"/>
</dbReference>
<dbReference type="OrthoDB" id="246044at2"/>
<dbReference type="Pfam" id="PF13519">
    <property type="entry name" value="VWA_2"/>
    <property type="match status" value="1"/>
</dbReference>
<comment type="caution">
    <text evidence="3">The sequence shown here is derived from an EMBL/GenBank/DDBJ whole genome shotgun (WGS) entry which is preliminary data.</text>
</comment>
<feature type="domain" description="VWFA" evidence="2">
    <location>
        <begin position="266"/>
        <end position="430"/>
    </location>
</feature>
<dbReference type="PROSITE" id="PS50234">
    <property type="entry name" value="VWFA"/>
    <property type="match status" value="1"/>
</dbReference>